<proteinExistence type="predicted"/>
<protein>
    <submittedName>
        <fullName evidence="1">Uncharacterized protein</fullName>
    </submittedName>
</protein>
<name>A0A9P6AW62_9AGAM</name>
<organism evidence="1 2">
    <name type="scientific">Hydnum rufescens UP504</name>
    <dbReference type="NCBI Taxonomy" id="1448309"/>
    <lineage>
        <taxon>Eukaryota</taxon>
        <taxon>Fungi</taxon>
        <taxon>Dikarya</taxon>
        <taxon>Basidiomycota</taxon>
        <taxon>Agaricomycotina</taxon>
        <taxon>Agaricomycetes</taxon>
        <taxon>Cantharellales</taxon>
        <taxon>Hydnaceae</taxon>
        <taxon>Hydnum</taxon>
    </lineage>
</organism>
<comment type="caution">
    <text evidence="1">The sequence shown here is derived from an EMBL/GenBank/DDBJ whole genome shotgun (WGS) entry which is preliminary data.</text>
</comment>
<gene>
    <name evidence="1" type="ORF">BS47DRAFT_1013251</name>
</gene>
<dbReference type="AlphaFoldDB" id="A0A9P6AW62"/>
<accession>A0A9P6AW62</accession>
<evidence type="ECO:0000313" key="1">
    <source>
        <dbReference type="EMBL" id="KAF9513042.1"/>
    </source>
</evidence>
<evidence type="ECO:0000313" key="2">
    <source>
        <dbReference type="Proteomes" id="UP000886523"/>
    </source>
</evidence>
<keyword evidence="2" id="KW-1185">Reference proteome</keyword>
<sequence>MGRQPLQCKASSAMHLRGLKVKSSGTLTSRIFGSSLARAELQGHQSRAEPVGLHSRVALPIRVGNIAVVLGIFFIPHIGGVRREWCHPRSTAFAFAFERGKGGGGNALGLEINRFPVVWHNRKGDMTRPFQET</sequence>
<reference evidence="1" key="1">
    <citation type="journal article" date="2020" name="Nat. Commun.">
        <title>Large-scale genome sequencing of mycorrhizal fungi provides insights into the early evolution of symbiotic traits.</title>
        <authorList>
            <person name="Miyauchi S."/>
            <person name="Kiss E."/>
            <person name="Kuo A."/>
            <person name="Drula E."/>
            <person name="Kohler A."/>
            <person name="Sanchez-Garcia M."/>
            <person name="Morin E."/>
            <person name="Andreopoulos B."/>
            <person name="Barry K.W."/>
            <person name="Bonito G."/>
            <person name="Buee M."/>
            <person name="Carver A."/>
            <person name="Chen C."/>
            <person name="Cichocki N."/>
            <person name="Clum A."/>
            <person name="Culley D."/>
            <person name="Crous P.W."/>
            <person name="Fauchery L."/>
            <person name="Girlanda M."/>
            <person name="Hayes R.D."/>
            <person name="Keri Z."/>
            <person name="LaButti K."/>
            <person name="Lipzen A."/>
            <person name="Lombard V."/>
            <person name="Magnuson J."/>
            <person name="Maillard F."/>
            <person name="Murat C."/>
            <person name="Nolan M."/>
            <person name="Ohm R.A."/>
            <person name="Pangilinan J."/>
            <person name="Pereira M.F."/>
            <person name="Perotto S."/>
            <person name="Peter M."/>
            <person name="Pfister S."/>
            <person name="Riley R."/>
            <person name="Sitrit Y."/>
            <person name="Stielow J.B."/>
            <person name="Szollosi G."/>
            <person name="Zifcakova L."/>
            <person name="Stursova M."/>
            <person name="Spatafora J.W."/>
            <person name="Tedersoo L."/>
            <person name="Vaario L.M."/>
            <person name="Yamada A."/>
            <person name="Yan M."/>
            <person name="Wang P."/>
            <person name="Xu J."/>
            <person name="Bruns T."/>
            <person name="Baldrian P."/>
            <person name="Vilgalys R."/>
            <person name="Dunand C."/>
            <person name="Henrissat B."/>
            <person name="Grigoriev I.V."/>
            <person name="Hibbett D."/>
            <person name="Nagy L.G."/>
            <person name="Martin F.M."/>
        </authorList>
    </citation>
    <scope>NUCLEOTIDE SEQUENCE</scope>
    <source>
        <strain evidence="1">UP504</strain>
    </source>
</reference>
<dbReference type="EMBL" id="MU128978">
    <property type="protein sequence ID" value="KAF9513042.1"/>
    <property type="molecule type" value="Genomic_DNA"/>
</dbReference>
<dbReference type="Proteomes" id="UP000886523">
    <property type="component" value="Unassembled WGS sequence"/>
</dbReference>